<dbReference type="InterPro" id="IPR006430">
    <property type="entry name" value="Phage_portal_PBSX"/>
</dbReference>
<dbReference type="InterPro" id="IPR006944">
    <property type="entry name" value="Phage/GTA_portal"/>
</dbReference>
<dbReference type="PIRSF" id="PIRSF018494">
    <property type="entry name" value="PBSX_VPQ"/>
    <property type="match status" value="1"/>
</dbReference>
<name>A0A5C7CBN3_SERMA</name>
<comment type="similarity">
    <text evidence="1">Belongs to the phage portal family. PBSX subfamily.</text>
</comment>
<feature type="region of interest" description="Disordered" evidence="2">
    <location>
        <begin position="1"/>
        <end position="20"/>
    </location>
</feature>
<organism evidence="3 4">
    <name type="scientific">Serratia marcescens</name>
    <dbReference type="NCBI Taxonomy" id="615"/>
    <lineage>
        <taxon>Bacteria</taxon>
        <taxon>Pseudomonadati</taxon>
        <taxon>Pseudomonadota</taxon>
        <taxon>Gammaproteobacteria</taxon>
        <taxon>Enterobacterales</taxon>
        <taxon>Yersiniaceae</taxon>
        <taxon>Serratia</taxon>
    </lineage>
</organism>
<evidence type="ECO:0000313" key="4">
    <source>
        <dbReference type="Proteomes" id="UP000321126"/>
    </source>
</evidence>
<evidence type="ECO:0000313" key="3">
    <source>
        <dbReference type="EMBL" id="TXE32364.1"/>
    </source>
</evidence>
<accession>A0A5C7CBN3</accession>
<evidence type="ECO:0000256" key="2">
    <source>
        <dbReference type="SAM" id="MobiDB-lite"/>
    </source>
</evidence>
<dbReference type="InterPro" id="IPR030935">
    <property type="entry name" value="PBSX_Proteobac"/>
</dbReference>
<dbReference type="Pfam" id="PF04860">
    <property type="entry name" value="Phage_portal"/>
    <property type="match status" value="1"/>
</dbReference>
<gene>
    <name evidence="3" type="ORF">FOT62_16545</name>
</gene>
<sequence length="349" mass="38719">MSRKNKKPAQKPAQPAKAFSAGLPIPGDRSTIFIGPPELVLTSGTDYQDVWYDNDYDHWTPPISRLALARLPNANAQHDGILYARKNMIASSYTGGGLTREQIGAMAFDYLLFGDLPLLKVRNGWGQVVRLQPLPSMYMRIRRSGEFVILQKGEPLVYAPDDIIFFRQYDPQQQIYGLPDYIGGINSALLNSEATIFRRRYYNNGAHMGGILYTTDPNLSEEVEAEIKKKIEGTKGLGNFRNMFINIPGGDKEGVKFIPVGDISAKDEFSNVKNISAQDVLTAHRFPAGLAGIIPQNTAGLGDPIKARETYRQDESIPVQKMFAERVAADPEVPAHLRLNFDFSTPAGE</sequence>
<evidence type="ECO:0000256" key="1">
    <source>
        <dbReference type="ARBA" id="ARBA00006799"/>
    </source>
</evidence>
<dbReference type="RefSeq" id="WP_072271432.1">
    <property type="nucleotide sequence ID" value="NZ_CAMKVG010000012.1"/>
</dbReference>
<protein>
    <submittedName>
        <fullName evidence="3">Phage portal protein</fullName>
    </submittedName>
</protein>
<dbReference type="NCBIfam" id="TIGR01540">
    <property type="entry name" value="portal_PBSX"/>
    <property type="match status" value="1"/>
</dbReference>
<reference evidence="3 4" key="1">
    <citation type="submission" date="2019-07" db="EMBL/GenBank/DDBJ databases">
        <title>Serratia strains were isolated from fresh produce.</title>
        <authorList>
            <person name="Cho G.-S."/>
            <person name="Stein M."/>
            <person name="Lee W."/>
            <person name="Suh S.H."/>
            <person name="Franz C.M.A.P."/>
        </authorList>
    </citation>
    <scope>NUCLEOTIDE SEQUENCE [LARGE SCALE GENOMIC DNA]</scope>
    <source>
        <strain evidence="3 4">S16</strain>
    </source>
</reference>
<dbReference type="AlphaFoldDB" id="A0A5C7CBN3"/>
<comment type="caution">
    <text evidence="3">The sequence shown here is derived from an EMBL/GenBank/DDBJ whole genome shotgun (WGS) entry which is preliminary data.</text>
</comment>
<dbReference type="EMBL" id="VOUQ01000008">
    <property type="protein sequence ID" value="TXE32364.1"/>
    <property type="molecule type" value="Genomic_DNA"/>
</dbReference>
<proteinExistence type="inferred from homology"/>
<dbReference type="Proteomes" id="UP000321126">
    <property type="component" value="Unassembled WGS sequence"/>
</dbReference>